<sequence>MVNHELDLDPLSHTLPERYRDGNSPDYLTIFPELLDGAILAHRHKNLILYQKFETEILKIQNRILQSVDDEIAKALSEELLNKTDVQIAILENSLTQIKQLKSMIEEKLHLEFKEGKLVSYPIPITIQSQIQLKNEEKNILSLLKSAHAEHSAKFHEHIGFIRQRLDNLVTANRAKIEKSEEIQESTFEELFLKNKPKFK</sequence>
<evidence type="ECO:0000313" key="2">
    <source>
        <dbReference type="Proteomes" id="UP001208689"/>
    </source>
</evidence>
<accession>A0ABY6HRW1</accession>
<dbReference type="Proteomes" id="UP001208689">
    <property type="component" value="Chromosome"/>
</dbReference>
<organism evidence="1 2">
    <name type="scientific">Candidatus Lokiarchaeum ossiferum</name>
    <dbReference type="NCBI Taxonomy" id="2951803"/>
    <lineage>
        <taxon>Archaea</taxon>
        <taxon>Promethearchaeati</taxon>
        <taxon>Promethearchaeota</taxon>
        <taxon>Promethearchaeia</taxon>
        <taxon>Promethearchaeales</taxon>
        <taxon>Promethearchaeaceae</taxon>
        <taxon>Candidatus Lokiarchaeum</taxon>
    </lineage>
</organism>
<dbReference type="EMBL" id="CP104013">
    <property type="protein sequence ID" value="UYP45304.1"/>
    <property type="molecule type" value="Genomic_DNA"/>
</dbReference>
<proteinExistence type="predicted"/>
<name>A0ABY6HRW1_9ARCH</name>
<keyword evidence="2" id="KW-1185">Reference proteome</keyword>
<reference evidence="1" key="1">
    <citation type="submission" date="2022-09" db="EMBL/GenBank/DDBJ databases">
        <title>Actin cytoskeleton and complex cell architecture in an #Asgard archaeon.</title>
        <authorList>
            <person name="Ponce Toledo R.I."/>
            <person name="Schleper C."/>
            <person name="Rodrigues Oliveira T."/>
            <person name="Wollweber F."/>
            <person name="Xu J."/>
            <person name="Rittmann S."/>
            <person name="Klingl A."/>
            <person name="Pilhofer M."/>
        </authorList>
    </citation>
    <scope>NUCLEOTIDE SEQUENCE</scope>
    <source>
        <strain evidence="1">B-35</strain>
    </source>
</reference>
<gene>
    <name evidence="1" type="ORF">NEF87_001589</name>
</gene>
<evidence type="ECO:0000313" key="1">
    <source>
        <dbReference type="EMBL" id="UYP45304.1"/>
    </source>
</evidence>
<protein>
    <submittedName>
        <fullName evidence="1">Uncharacterized protein</fullName>
    </submittedName>
</protein>